<dbReference type="RefSeq" id="WP_109683591.1">
    <property type="nucleotide sequence ID" value="NZ_QGDN01000001.1"/>
</dbReference>
<dbReference type="InterPro" id="IPR036217">
    <property type="entry name" value="MethylDNA_cys_MeTrfase_DNAb"/>
</dbReference>
<evidence type="ECO:0000256" key="3">
    <source>
        <dbReference type="ARBA" id="ARBA00022490"/>
    </source>
</evidence>
<dbReference type="EMBL" id="UESZ01000001">
    <property type="protein sequence ID" value="SSA32806.1"/>
    <property type="molecule type" value="Genomic_DNA"/>
</dbReference>
<comment type="miscellaneous">
    <text evidence="9">This enzyme catalyzes only one turnover and therefore is not strictly catalytic. According to one definition, an enzyme is a biocatalyst that acts repeatedly and over many reaction cycles.</text>
</comment>
<keyword evidence="4 9" id="KW-0489">Methyltransferase</keyword>
<keyword evidence="3 9" id="KW-0963">Cytoplasm</keyword>
<dbReference type="Pfam" id="PF01035">
    <property type="entry name" value="DNA_binding_1"/>
    <property type="match status" value="1"/>
</dbReference>
<keyword evidence="5 9" id="KW-0808">Transferase</keyword>
<evidence type="ECO:0000256" key="7">
    <source>
        <dbReference type="ARBA" id="ARBA00023204"/>
    </source>
</evidence>
<feature type="active site" description="Nucleophile; methyl group acceptor" evidence="9">
    <location>
        <position position="130"/>
    </location>
</feature>
<evidence type="ECO:0000259" key="10">
    <source>
        <dbReference type="Pfam" id="PF01035"/>
    </source>
</evidence>
<evidence type="ECO:0000313" key="12">
    <source>
        <dbReference type="EMBL" id="SSA32806.1"/>
    </source>
</evidence>
<gene>
    <name evidence="12" type="ORF">SAMN04489750_0071</name>
</gene>
<name>A0A2Y8ZMZ6_9MICO</name>
<comment type="catalytic activity">
    <reaction evidence="1 9">
        <text>a 4-O-methyl-thymidine in DNA + L-cysteinyl-[protein] = a thymidine in DNA + S-methyl-L-cysteinyl-[protein]</text>
        <dbReference type="Rhea" id="RHEA:53428"/>
        <dbReference type="Rhea" id="RHEA-COMP:10131"/>
        <dbReference type="Rhea" id="RHEA-COMP:10132"/>
        <dbReference type="Rhea" id="RHEA-COMP:13555"/>
        <dbReference type="Rhea" id="RHEA-COMP:13556"/>
        <dbReference type="ChEBI" id="CHEBI:29950"/>
        <dbReference type="ChEBI" id="CHEBI:82612"/>
        <dbReference type="ChEBI" id="CHEBI:137386"/>
        <dbReference type="ChEBI" id="CHEBI:137387"/>
        <dbReference type="EC" id="2.1.1.63"/>
    </reaction>
</comment>
<dbReference type="GO" id="GO:0032259">
    <property type="term" value="P:methylation"/>
    <property type="evidence" value="ECO:0007669"/>
    <property type="project" value="UniProtKB-KW"/>
</dbReference>
<keyword evidence="13" id="KW-1185">Reference proteome</keyword>
<dbReference type="InterPro" id="IPR036388">
    <property type="entry name" value="WH-like_DNA-bd_sf"/>
</dbReference>
<dbReference type="PANTHER" id="PTHR10815">
    <property type="entry name" value="METHYLATED-DNA--PROTEIN-CYSTEINE METHYLTRANSFERASE"/>
    <property type="match status" value="1"/>
</dbReference>
<comment type="subcellular location">
    <subcellularLocation>
        <location evidence="9">Cytoplasm</location>
    </subcellularLocation>
</comment>
<dbReference type="Proteomes" id="UP000250028">
    <property type="component" value="Unassembled WGS sequence"/>
</dbReference>
<feature type="domain" description="Methylated-DNA-[protein]-cysteine S-methyltransferase DNA binding" evidence="10">
    <location>
        <begin position="79"/>
        <end position="158"/>
    </location>
</feature>
<proteinExistence type="inferred from homology"/>
<dbReference type="SUPFAM" id="SSF53155">
    <property type="entry name" value="Methylated DNA-protein cysteine methyltransferase domain"/>
    <property type="match status" value="1"/>
</dbReference>
<dbReference type="OrthoDB" id="9802228at2"/>
<feature type="domain" description="Methylguanine DNA methyltransferase ribonuclease-like" evidence="11">
    <location>
        <begin position="10"/>
        <end position="75"/>
    </location>
</feature>
<dbReference type="CDD" id="cd06445">
    <property type="entry name" value="ATase"/>
    <property type="match status" value="1"/>
</dbReference>
<dbReference type="InterPro" id="IPR014048">
    <property type="entry name" value="MethylDNA_cys_MeTrfase_DNA-bd"/>
</dbReference>
<dbReference type="PROSITE" id="PS00374">
    <property type="entry name" value="MGMT"/>
    <property type="match status" value="1"/>
</dbReference>
<dbReference type="InterPro" id="IPR036631">
    <property type="entry name" value="MGMT_N_sf"/>
</dbReference>
<dbReference type="AlphaFoldDB" id="A0A2Y8ZMZ6"/>
<evidence type="ECO:0000256" key="1">
    <source>
        <dbReference type="ARBA" id="ARBA00001286"/>
    </source>
</evidence>
<dbReference type="Gene3D" id="1.10.10.10">
    <property type="entry name" value="Winged helix-like DNA-binding domain superfamily/Winged helix DNA-binding domain"/>
    <property type="match status" value="1"/>
</dbReference>
<dbReference type="InterPro" id="IPR023546">
    <property type="entry name" value="MGMT"/>
</dbReference>
<comment type="catalytic activity">
    <reaction evidence="8 9">
        <text>a 6-O-methyl-2'-deoxyguanosine in DNA + L-cysteinyl-[protein] = S-methyl-L-cysteinyl-[protein] + a 2'-deoxyguanosine in DNA</text>
        <dbReference type="Rhea" id="RHEA:24000"/>
        <dbReference type="Rhea" id="RHEA-COMP:10131"/>
        <dbReference type="Rhea" id="RHEA-COMP:10132"/>
        <dbReference type="Rhea" id="RHEA-COMP:11367"/>
        <dbReference type="Rhea" id="RHEA-COMP:11368"/>
        <dbReference type="ChEBI" id="CHEBI:29950"/>
        <dbReference type="ChEBI" id="CHEBI:82612"/>
        <dbReference type="ChEBI" id="CHEBI:85445"/>
        <dbReference type="ChEBI" id="CHEBI:85448"/>
        <dbReference type="EC" id="2.1.1.63"/>
    </reaction>
</comment>
<dbReference type="HAMAP" id="MF_00772">
    <property type="entry name" value="OGT"/>
    <property type="match status" value="1"/>
</dbReference>
<protein>
    <recommendedName>
        <fullName evidence="9">Methylated-DNA--protein-cysteine methyltransferase</fullName>
        <ecNumber evidence="9">2.1.1.63</ecNumber>
    </recommendedName>
    <alternativeName>
        <fullName evidence="9">6-O-methylguanine-DNA methyltransferase</fullName>
        <shortName evidence="9">MGMT</shortName>
    </alternativeName>
    <alternativeName>
        <fullName evidence="9">O-6-methylguanine-DNA-alkyltransferase</fullName>
    </alternativeName>
</protein>
<dbReference type="InterPro" id="IPR008332">
    <property type="entry name" value="MethylG_MeTrfase_N"/>
</dbReference>
<dbReference type="GO" id="GO:0006307">
    <property type="term" value="P:DNA alkylation repair"/>
    <property type="evidence" value="ECO:0007669"/>
    <property type="project" value="UniProtKB-UniRule"/>
</dbReference>
<evidence type="ECO:0000256" key="5">
    <source>
        <dbReference type="ARBA" id="ARBA00022679"/>
    </source>
</evidence>
<organism evidence="12 13">
    <name type="scientific">Branchiibius hedensis</name>
    <dbReference type="NCBI Taxonomy" id="672460"/>
    <lineage>
        <taxon>Bacteria</taxon>
        <taxon>Bacillati</taxon>
        <taxon>Actinomycetota</taxon>
        <taxon>Actinomycetes</taxon>
        <taxon>Micrococcales</taxon>
        <taxon>Dermacoccaceae</taxon>
        <taxon>Branchiibius</taxon>
    </lineage>
</organism>
<dbReference type="EC" id="2.1.1.63" evidence="9"/>
<dbReference type="GO" id="GO:0003908">
    <property type="term" value="F:methylated-DNA-[protein]-cysteine S-methyltransferase activity"/>
    <property type="evidence" value="ECO:0007669"/>
    <property type="project" value="UniProtKB-UniRule"/>
</dbReference>
<dbReference type="GO" id="GO:0005737">
    <property type="term" value="C:cytoplasm"/>
    <property type="evidence" value="ECO:0007669"/>
    <property type="project" value="UniProtKB-SubCell"/>
</dbReference>
<evidence type="ECO:0000256" key="2">
    <source>
        <dbReference type="ARBA" id="ARBA00008711"/>
    </source>
</evidence>
<evidence type="ECO:0000256" key="9">
    <source>
        <dbReference type="HAMAP-Rule" id="MF_00772"/>
    </source>
</evidence>
<dbReference type="NCBIfam" id="TIGR00589">
    <property type="entry name" value="ogt"/>
    <property type="match status" value="1"/>
</dbReference>
<keyword evidence="7 9" id="KW-0234">DNA repair</keyword>
<comment type="similarity">
    <text evidence="2 9">Belongs to the MGMT family.</text>
</comment>
<dbReference type="Pfam" id="PF02870">
    <property type="entry name" value="Methyltransf_1N"/>
    <property type="match status" value="1"/>
</dbReference>
<dbReference type="PANTHER" id="PTHR10815:SF5">
    <property type="entry name" value="METHYLATED-DNA--PROTEIN-CYSTEINE METHYLTRANSFERASE"/>
    <property type="match status" value="1"/>
</dbReference>
<evidence type="ECO:0000256" key="8">
    <source>
        <dbReference type="ARBA" id="ARBA00049348"/>
    </source>
</evidence>
<evidence type="ECO:0000313" key="13">
    <source>
        <dbReference type="Proteomes" id="UP000250028"/>
    </source>
</evidence>
<dbReference type="FunFam" id="1.10.10.10:FF:000214">
    <property type="entry name" value="Methylated-DNA--protein-cysteine methyltransferase"/>
    <property type="match status" value="1"/>
</dbReference>
<accession>A0A2Y8ZMZ6</accession>
<keyword evidence="6 9" id="KW-0227">DNA damage</keyword>
<evidence type="ECO:0000256" key="6">
    <source>
        <dbReference type="ARBA" id="ARBA00022763"/>
    </source>
</evidence>
<comment type="function">
    <text evidence="9">Involved in the cellular defense against the biological effects of O6-methylguanine (O6-MeG) and O4-methylthymine (O4-MeT) in DNA. Repairs the methylated nucleobase in DNA by stoichiometrically transferring the methyl group to a cysteine residue in the enzyme. This is a suicide reaction: the enzyme is irreversibly inactivated.</text>
</comment>
<sequence>MTRRHSTLDPTPIGPLTLVADGDDLVAVYMDGHAHHPGSDALGEAGGSPVLDRAAQQLGEYFAGERTEFDLPLRPIGTDFQVRVWRALQQIPYGVTWSYRELATAVGNPSASRAVGLANGRNPLSIVIPCHRVIGADGSLTGYGGGVERKRWLLDLERQEALLPGLS</sequence>
<evidence type="ECO:0000256" key="4">
    <source>
        <dbReference type="ARBA" id="ARBA00022603"/>
    </source>
</evidence>
<reference evidence="13" key="1">
    <citation type="submission" date="2016-10" db="EMBL/GenBank/DDBJ databases">
        <authorList>
            <person name="Varghese N."/>
            <person name="Submissions S."/>
        </authorList>
    </citation>
    <scope>NUCLEOTIDE SEQUENCE [LARGE SCALE GENOMIC DNA]</scope>
    <source>
        <strain evidence="13">DSM 22951</strain>
    </source>
</reference>
<dbReference type="SUPFAM" id="SSF46767">
    <property type="entry name" value="Methylated DNA-protein cysteine methyltransferase, C-terminal domain"/>
    <property type="match status" value="1"/>
</dbReference>
<evidence type="ECO:0000259" key="11">
    <source>
        <dbReference type="Pfam" id="PF02870"/>
    </source>
</evidence>
<dbReference type="Gene3D" id="3.30.160.70">
    <property type="entry name" value="Methylated DNA-protein cysteine methyltransferase domain"/>
    <property type="match status" value="1"/>
</dbReference>
<dbReference type="InterPro" id="IPR001497">
    <property type="entry name" value="MethylDNA_cys_MeTrfase_AS"/>
</dbReference>